<sequence>MEEIHIVVATNNRYAKPLAVMLNSLFKNKISKNTISIYILYSRLSKKNEYKLSEIANKFNFKVQFLRLEKSLYSNYPLIDYLTAEAYYRIFIPDLLEKKIKKAIYLDCDIIIKEDLSKLWEIDIENYFLAAVRDDLAKYRYTDLSIPVGCYFNSGVLLINLQKWRENHISDKVIKFIRKNPDKILWADQDALNAILYDKWLMLDPKWNYQANSLQLMEPSIIHYVGFNKPWKKNHPFRNEYHKYSATTPW</sequence>
<dbReference type="Gene3D" id="3.90.550.10">
    <property type="entry name" value="Spore Coat Polysaccharide Biosynthesis Protein SpsA, Chain A"/>
    <property type="match status" value="1"/>
</dbReference>
<evidence type="ECO:0000256" key="1">
    <source>
        <dbReference type="ARBA" id="ARBA00022676"/>
    </source>
</evidence>
<evidence type="ECO:0000313" key="5">
    <source>
        <dbReference type="Proteomes" id="UP000199544"/>
    </source>
</evidence>
<name>A0A1G9WI63_9BACL</name>
<gene>
    <name evidence="4" type="ORF">SAMN04488137_2178</name>
</gene>
<evidence type="ECO:0000313" key="4">
    <source>
        <dbReference type="EMBL" id="SDM83943.1"/>
    </source>
</evidence>
<keyword evidence="1" id="KW-0328">Glycosyltransferase</keyword>
<dbReference type="Proteomes" id="UP000199544">
    <property type="component" value="Unassembled WGS sequence"/>
</dbReference>
<keyword evidence="3" id="KW-0479">Metal-binding</keyword>
<accession>A0A1G9WI63</accession>
<dbReference type="PANTHER" id="PTHR13778:SF47">
    <property type="entry name" value="LIPOPOLYSACCHARIDE 1,3-GALACTOSYLTRANSFERASE"/>
    <property type="match status" value="1"/>
</dbReference>
<keyword evidence="2 4" id="KW-0808">Transferase</keyword>
<protein>
    <submittedName>
        <fullName evidence="4">Lipopolysaccharide biosynthesis protein, LPS:glycosyltransferase</fullName>
    </submittedName>
</protein>
<dbReference type="Pfam" id="PF01501">
    <property type="entry name" value="Glyco_transf_8"/>
    <property type="match status" value="1"/>
</dbReference>
<dbReference type="InterPro" id="IPR050748">
    <property type="entry name" value="Glycosyltrans_8_dom-fam"/>
</dbReference>
<organism evidence="4 5">
    <name type="scientific">Fictibacillus solisalsi</name>
    <dbReference type="NCBI Taxonomy" id="459525"/>
    <lineage>
        <taxon>Bacteria</taxon>
        <taxon>Bacillati</taxon>
        <taxon>Bacillota</taxon>
        <taxon>Bacilli</taxon>
        <taxon>Bacillales</taxon>
        <taxon>Fictibacillaceae</taxon>
        <taxon>Fictibacillus</taxon>
    </lineage>
</organism>
<dbReference type="STRING" id="459525.SAMN04488137_2178"/>
<dbReference type="InterPro" id="IPR029044">
    <property type="entry name" value="Nucleotide-diphossugar_trans"/>
</dbReference>
<evidence type="ECO:0000256" key="3">
    <source>
        <dbReference type="ARBA" id="ARBA00022723"/>
    </source>
</evidence>
<dbReference type="InterPro" id="IPR002495">
    <property type="entry name" value="Glyco_trans_8"/>
</dbReference>
<keyword evidence="5" id="KW-1185">Reference proteome</keyword>
<dbReference type="GO" id="GO:0046872">
    <property type="term" value="F:metal ion binding"/>
    <property type="evidence" value="ECO:0007669"/>
    <property type="project" value="UniProtKB-KW"/>
</dbReference>
<dbReference type="GO" id="GO:0016757">
    <property type="term" value="F:glycosyltransferase activity"/>
    <property type="evidence" value="ECO:0007669"/>
    <property type="project" value="UniProtKB-KW"/>
</dbReference>
<dbReference type="CDD" id="cd04194">
    <property type="entry name" value="GT8_A4GalT_like"/>
    <property type="match status" value="1"/>
</dbReference>
<dbReference type="SUPFAM" id="SSF53448">
    <property type="entry name" value="Nucleotide-diphospho-sugar transferases"/>
    <property type="match status" value="1"/>
</dbReference>
<dbReference type="AlphaFoldDB" id="A0A1G9WI63"/>
<dbReference type="EMBL" id="FNHW01000001">
    <property type="protein sequence ID" value="SDM83943.1"/>
    <property type="molecule type" value="Genomic_DNA"/>
</dbReference>
<proteinExistence type="predicted"/>
<evidence type="ECO:0000256" key="2">
    <source>
        <dbReference type="ARBA" id="ARBA00022679"/>
    </source>
</evidence>
<reference evidence="5" key="1">
    <citation type="submission" date="2016-10" db="EMBL/GenBank/DDBJ databases">
        <authorList>
            <person name="Varghese N."/>
            <person name="Submissions S."/>
        </authorList>
    </citation>
    <scope>NUCLEOTIDE SEQUENCE [LARGE SCALE GENOMIC DNA]</scope>
    <source>
        <strain evidence="5">CGMCC 1.6854</strain>
    </source>
</reference>
<dbReference type="PANTHER" id="PTHR13778">
    <property type="entry name" value="GLYCOSYLTRANSFERASE 8 DOMAIN-CONTAINING PROTEIN"/>
    <property type="match status" value="1"/>
</dbReference>